<organism evidence="2 3">
    <name type="scientific">Actinoallomurus vinaceus</name>
    <dbReference type="NCBI Taxonomy" id="1080074"/>
    <lineage>
        <taxon>Bacteria</taxon>
        <taxon>Bacillati</taxon>
        <taxon>Actinomycetota</taxon>
        <taxon>Actinomycetes</taxon>
        <taxon>Streptosporangiales</taxon>
        <taxon>Thermomonosporaceae</taxon>
        <taxon>Actinoallomurus</taxon>
    </lineage>
</organism>
<feature type="compositionally biased region" description="Gly residues" evidence="1">
    <location>
        <begin position="513"/>
        <end position="526"/>
    </location>
</feature>
<dbReference type="Gene3D" id="2.60.120.260">
    <property type="entry name" value="Galactose-binding domain-like"/>
    <property type="match status" value="2"/>
</dbReference>
<dbReference type="Proteomes" id="UP001501442">
    <property type="component" value="Unassembled WGS sequence"/>
</dbReference>
<feature type="compositionally biased region" description="Gly residues" evidence="1">
    <location>
        <begin position="783"/>
        <end position="810"/>
    </location>
</feature>
<protein>
    <recommendedName>
        <fullName evidence="4">Alpha-L-rhamnosidase-like protein</fullName>
    </recommendedName>
</protein>
<comment type="caution">
    <text evidence="2">The sequence shown here is derived from an EMBL/GenBank/DDBJ whole genome shotgun (WGS) entry which is preliminary data.</text>
</comment>
<accession>A0ABP8U9G0</accession>
<dbReference type="InterPro" id="IPR008979">
    <property type="entry name" value="Galactose-bd-like_sf"/>
</dbReference>
<feature type="compositionally biased region" description="Gly residues" evidence="1">
    <location>
        <begin position="576"/>
        <end position="589"/>
    </location>
</feature>
<feature type="region of interest" description="Disordered" evidence="1">
    <location>
        <begin position="722"/>
        <end position="833"/>
    </location>
</feature>
<feature type="region of interest" description="Disordered" evidence="1">
    <location>
        <begin position="498"/>
        <end position="589"/>
    </location>
</feature>
<dbReference type="SUPFAM" id="SSF49785">
    <property type="entry name" value="Galactose-binding domain-like"/>
    <property type="match status" value="1"/>
</dbReference>
<evidence type="ECO:0000313" key="3">
    <source>
        <dbReference type="Proteomes" id="UP001501442"/>
    </source>
</evidence>
<keyword evidence="3" id="KW-1185">Reference proteome</keyword>
<proteinExistence type="predicted"/>
<dbReference type="PANTHER" id="PTHR36848">
    <property type="entry name" value="DNA-BINDING PROTEIN (PUTATIVE SECRETED PROTEIN)-RELATED"/>
    <property type="match status" value="1"/>
</dbReference>
<dbReference type="EMBL" id="BAABHK010000003">
    <property type="protein sequence ID" value="GAA4624447.1"/>
    <property type="molecule type" value="Genomic_DNA"/>
</dbReference>
<dbReference type="Gene3D" id="3.40.50.880">
    <property type="match status" value="1"/>
</dbReference>
<dbReference type="InterPro" id="IPR029062">
    <property type="entry name" value="Class_I_gatase-like"/>
</dbReference>
<evidence type="ECO:0008006" key="4">
    <source>
        <dbReference type="Google" id="ProtNLM"/>
    </source>
</evidence>
<gene>
    <name evidence="2" type="ORF">GCM10023196_024620</name>
</gene>
<feature type="compositionally biased region" description="Low complexity" evidence="1">
    <location>
        <begin position="531"/>
        <end position="540"/>
    </location>
</feature>
<dbReference type="PANTHER" id="PTHR36848:SF2">
    <property type="entry name" value="SECRETED PROTEIN"/>
    <property type="match status" value="1"/>
</dbReference>
<evidence type="ECO:0000313" key="2">
    <source>
        <dbReference type="EMBL" id="GAA4624447.1"/>
    </source>
</evidence>
<dbReference type="InterPro" id="IPR053161">
    <property type="entry name" value="Ulvan_degrading_GH"/>
</dbReference>
<name>A0ABP8U9G0_9ACTN</name>
<sequence>MLPARLAEVLDRPPAGFSPAAIWWWSGEPLDRARLRWQLERFVAGGVRNLIILNLAPSGPMFGSDADEPAFFSEPWWELLDGVCADAKELGASLWFYDQLGFSGADLQARMVQETPSYAGRWLERRDGEVTVVTRGFDYLSPDACAALIDRVHGEFERRLPHWLGTVLVGSFQDELPALPTWSPAFAEEFERRRGYDLTPCLRLLWAGEEGPDGPRVRRDYHRTRAELAEEAFFRPLAAWHDRHGLLHGCDQQDPARAGHPVDGVRLYADYARTHRWFGAPGSDHHGDARIHSSLAHLYGRPRTWIEAFHSSGWGGTLEETFDWLLPWLRSGATLYNPHAVYYTTKGGWWEWAPPSTDWRQPYWRHHGVFADAVTRLCAALSLGRHVCDVAVLLPTATAQAGTRLDGVDEDAERAQRIYRELVGDMAWFRTVPGVLDRLGLDADVIDDDSVARATVAGGRLRVAGEAYATVILPGCTVLEEATERRLTEFAAAGGRVIAVGTDPGGSSRRGAAGAGASGPGLGADPGGPPRGRVAGARAPGQEDGVVPGAGRDEPHEFAGSPDALTGPPRVDVPGQGIGAVPGAGGPGGPYEFVGSPEELSIALTGSPRVEAPVPALVREVDGATLVFLTAAFPRASDVSVGRPDERGIELGWLDAVCDFDPGRYAAEMCVRVRGTAGRPLLVSPFGGPPRPLPYAREGDVTEVVVPFDDGPAALLVFPGTADGLLGPGEPDADRPPGTTGSDVRAFAAPGGPDVDGLLSEDPDADGPSGEGPDIGGLSAAGPAGGGSSGSGEPGAGGLLGIQGPDGGGSADAEKRDAGGHPGGAPGDTWIEPGPTWEMELVPTLDDTWGDFARPAGPRPPVERWGLRHRVEGDGDDGLRDGWAAPGHDDTAWEAAYATFGPHALAAGPPRPDGLPGPWPEDGAGWSPVTYSTSRGIHKDPIHRATLGPKGHVPEEFMDLGDVPAGQAVHVRTELTVPETVAATLAVGAAAAKTAWLDGTRVPLDDGGHLAMAPVRLDAGTHVLDLRLTPDEDVRLRAHVAFVRDADRYRRPEWIAAAGPAQPGARVTLTTTIHLDAVPERPVLQVAAVEPCRVLVNGAEAGRQGGFDPYAEHEAPRVRRYDIAEALRAGANDLTLELTERDAPAAVLADGDVAVTAASGWRATRDGASVPVTACRRPFGDPAALHLRRRPHPLPGAAWLEDAPADGCVLPVVLAVPRAGAERVEWFRFAVPPGATRMDLLVHGEPQIFIDGACVLVACESPAEDGEGEEERPERISVELPPGGGVRTGVVRVRTRPGYEGGAAFAAPIRFEVGTGRIEQGDWESVGLAEYSGGVHYRTRVELTVAGRTVLDLGRVRGTAEAFVNGRSVGVRVCSPYRFDLTDAVREGDNDLEILVFGTLAPYLDAVSPTHFVFPGQRTSGLFGPVRIRRVPGG</sequence>
<evidence type="ECO:0000256" key="1">
    <source>
        <dbReference type="SAM" id="MobiDB-lite"/>
    </source>
</evidence>
<reference evidence="3" key="1">
    <citation type="journal article" date="2019" name="Int. J. Syst. Evol. Microbiol.">
        <title>The Global Catalogue of Microorganisms (GCM) 10K type strain sequencing project: providing services to taxonomists for standard genome sequencing and annotation.</title>
        <authorList>
            <consortium name="The Broad Institute Genomics Platform"/>
            <consortium name="The Broad Institute Genome Sequencing Center for Infectious Disease"/>
            <person name="Wu L."/>
            <person name="Ma J."/>
        </authorList>
    </citation>
    <scope>NUCLEOTIDE SEQUENCE [LARGE SCALE GENOMIC DNA]</scope>
    <source>
        <strain evidence="3">JCM 17939</strain>
    </source>
</reference>